<keyword evidence="1" id="KW-0732">Signal</keyword>
<evidence type="ECO:0000313" key="2">
    <source>
        <dbReference type="EMBL" id="QQP40984.1"/>
    </source>
</evidence>
<gene>
    <name evidence="2" type="ORF">FKW44_015222</name>
</gene>
<dbReference type="EMBL" id="CP045899">
    <property type="protein sequence ID" value="QQP40984.1"/>
    <property type="molecule type" value="Genomic_DNA"/>
</dbReference>
<evidence type="ECO:0000256" key="1">
    <source>
        <dbReference type="SAM" id="SignalP"/>
    </source>
</evidence>
<reference evidence="3" key="1">
    <citation type="submission" date="2021-01" db="EMBL/GenBank/DDBJ databases">
        <title>Caligus Genome Assembly.</title>
        <authorList>
            <person name="Gallardo-Escarate C."/>
        </authorList>
    </citation>
    <scope>NUCLEOTIDE SEQUENCE [LARGE SCALE GENOMIC DNA]</scope>
</reference>
<dbReference type="Proteomes" id="UP000595437">
    <property type="component" value="Chromosome 10"/>
</dbReference>
<keyword evidence="3" id="KW-1185">Reference proteome</keyword>
<dbReference type="OrthoDB" id="10614736at2759"/>
<feature type="chain" id="PRO_5030834663" evidence="1">
    <location>
        <begin position="19"/>
        <end position="184"/>
    </location>
</feature>
<sequence length="184" mass="20679">MLLVLAAFFCSLLTHGTAKTSVFINPDSPFFVKQTPNGEILLRKSSPPSTSSPDFKALNELLDLYMRRNLSAPRTERPSYYYPLFNTPPSTTTTSTTTHGPFITFSSTDFHRANNRVTKRWPPQGGGVISGGRLKPFQVVTLSPYKNIMDDSSRNKWPLYNLSSLKVRIRVMAGTDVITLLYRI</sequence>
<name>A0A7T8H028_CALRO</name>
<dbReference type="AlphaFoldDB" id="A0A7T8H028"/>
<feature type="signal peptide" evidence="1">
    <location>
        <begin position="1"/>
        <end position="18"/>
    </location>
</feature>
<proteinExistence type="predicted"/>
<protein>
    <submittedName>
        <fullName evidence="2">Uncharacterized protein</fullName>
    </submittedName>
</protein>
<evidence type="ECO:0000313" key="3">
    <source>
        <dbReference type="Proteomes" id="UP000595437"/>
    </source>
</evidence>
<accession>A0A7T8H028</accession>
<organism evidence="2 3">
    <name type="scientific">Caligus rogercresseyi</name>
    <name type="common">Sea louse</name>
    <dbReference type="NCBI Taxonomy" id="217165"/>
    <lineage>
        <taxon>Eukaryota</taxon>
        <taxon>Metazoa</taxon>
        <taxon>Ecdysozoa</taxon>
        <taxon>Arthropoda</taxon>
        <taxon>Crustacea</taxon>
        <taxon>Multicrustacea</taxon>
        <taxon>Hexanauplia</taxon>
        <taxon>Copepoda</taxon>
        <taxon>Siphonostomatoida</taxon>
        <taxon>Caligidae</taxon>
        <taxon>Caligus</taxon>
    </lineage>
</organism>